<dbReference type="PATRIC" id="fig|186479.3.peg.5840"/>
<feature type="transmembrane region" description="Helical" evidence="1">
    <location>
        <begin position="58"/>
        <end position="79"/>
    </location>
</feature>
<sequence>GLAIGLSVALPPLLLLLAQQVRLPWGAPTTWGYVLLCTLAWAALAVRDARRERMPLAVDAPSLVLFGIALAGLLVRLYAVRDVPVGLLGDSYQHTLMAQLLVDHQGLFQSWQPYAALKTFTYHFGFHANVAFTHYLTGVDVPRSLVLAGQVLNALTIPLVFTLLRALGGSRWAGVWAALVVGFVGNMPAFFVNWGRYTQLAGQLVLMALVVCWVALAQYQEPKTKNLESHVERRGFRASLRGLPYRLALLAALVTAGMMLTHYLVTVLAALFVLG</sequence>
<dbReference type="Proteomes" id="UP000050509">
    <property type="component" value="Unassembled WGS sequence"/>
</dbReference>
<accession>A0A0P9CYS2</accession>
<keyword evidence="3" id="KW-1185">Reference proteome</keyword>
<dbReference type="EMBL" id="LJCR01002827">
    <property type="protein sequence ID" value="KPV48228.1"/>
    <property type="molecule type" value="Genomic_DNA"/>
</dbReference>
<reference evidence="2 3" key="1">
    <citation type="submission" date="2015-09" db="EMBL/GenBank/DDBJ databases">
        <title>Draft genome sequence of Kouleothrix aurantiaca JCM 19913.</title>
        <authorList>
            <person name="Hemp J."/>
        </authorList>
    </citation>
    <scope>NUCLEOTIDE SEQUENCE [LARGE SCALE GENOMIC DNA]</scope>
    <source>
        <strain evidence="2 3">COM-B</strain>
    </source>
</reference>
<gene>
    <name evidence="2" type="ORF">SE17_39205</name>
</gene>
<feature type="transmembrane region" description="Helical" evidence="1">
    <location>
        <begin position="247"/>
        <end position="274"/>
    </location>
</feature>
<keyword evidence="1" id="KW-1133">Transmembrane helix</keyword>
<feature type="transmembrane region" description="Helical" evidence="1">
    <location>
        <begin position="145"/>
        <end position="167"/>
    </location>
</feature>
<feature type="transmembrane region" description="Helical" evidence="1">
    <location>
        <begin position="174"/>
        <end position="194"/>
    </location>
</feature>
<protein>
    <recommendedName>
        <fullName evidence="4">Glycosyltransferase RgtA/B/C/D-like domain-containing protein</fullName>
    </recommendedName>
</protein>
<dbReference type="AlphaFoldDB" id="A0A0P9CYS2"/>
<feature type="non-terminal residue" evidence="2">
    <location>
        <position position="275"/>
    </location>
</feature>
<feature type="non-terminal residue" evidence="2">
    <location>
        <position position="1"/>
    </location>
</feature>
<evidence type="ECO:0000313" key="3">
    <source>
        <dbReference type="Proteomes" id="UP000050509"/>
    </source>
</evidence>
<comment type="caution">
    <text evidence="2">The sequence shown here is derived from an EMBL/GenBank/DDBJ whole genome shotgun (WGS) entry which is preliminary data.</text>
</comment>
<evidence type="ECO:0000256" key="1">
    <source>
        <dbReference type="SAM" id="Phobius"/>
    </source>
</evidence>
<feature type="transmembrane region" description="Helical" evidence="1">
    <location>
        <begin position="200"/>
        <end position="219"/>
    </location>
</feature>
<evidence type="ECO:0008006" key="4">
    <source>
        <dbReference type="Google" id="ProtNLM"/>
    </source>
</evidence>
<keyword evidence="1" id="KW-0472">Membrane</keyword>
<keyword evidence="1" id="KW-0812">Transmembrane</keyword>
<name>A0A0P9CYS2_9CHLR</name>
<proteinExistence type="predicted"/>
<organism evidence="2 3">
    <name type="scientific">Kouleothrix aurantiaca</name>
    <dbReference type="NCBI Taxonomy" id="186479"/>
    <lineage>
        <taxon>Bacteria</taxon>
        <taxon>Bacillati</taxon>
        <taxon>Chloroflexota</taxon>
        <taxon>Chloroflexia</taxon>
        <taxon>Chloroflexales</taxon>
        <taxon>Roseiflexineae</taxon>
        <taxon>Roseiflexaceae</taxon>
        <taxon>Kouleothrix</taxon>
    </lineage>
</organism>
<feature type="transmembrane region" description="Helical" evidence="1">
    <location>
        <begin position="30"/>
        <end position="46"/>
    </location>
</feature>
<evidence type="ECO:0000313" key="2">
    <source>
        <dbReference type="EMBL" id="KPV48228.1"/>
    </source>
</evidence>